<proteinExistence type="predicted"/>
<reference evidence="1 2" key="1">
    <citation type="submission" date="2020-06" db="EMBL/GenBank/DDBJ databases">
        <authorList>
            <person name="Duchaud E."/>
        </authorList>
    </citation>
    <scope>NUCLEOTIDE SEQUENCE [LARGE SCALE GENOMIC DNA]</scope>
    <source>
        <strain evidence="1">Alteromonas fortis</strain>
    </source>
</reference>
<dbReference type="RefSeq" id="WP_179983326.1">
    <property type="nucleotide sequence ID" value="NZ_LR812090.1"/>
</dbReference>
<accession>A0A6T9Y372</accession>
<gene>
    <name evidence="1" type="ORF">ALFOR1_30793</name>
</gene>
<dbReference type="Proteomes" id="UP000509458">
    <property type="component" value="Chromosome"/>
</dbReference>
<evidence type="ECO:0008006" key="3">
    <source>
        <dbReference type="Google" id="ProtNLM"/>
    </source>
</evidence>
<dbReference type="PROSITE" id="PS51257">
    <property type="entry name" value="PROKAR_LIPOPROTEIN"/>
    <property type="match status" value="1"/>
</dbReference>
<dbReference type="AlphaFoldDB" id="A0A6T9Y372"/>
<evidence type="ECO:0000313" key="1">
    <source>
        <dbReference type="EMBL" id="CAB9493861.1"/>
    </source>
</evidence>
<protein>
    <recommendedName>
        <fullName evidence="3">Ankyrin repeat-containing protein</fullName>
    </recommendedName>
</protein>
<dbReference type="InterPro" id="IPR036770">
    <property type="entry name" value="Ankyrin_rpt-contain_sf"/>
</dbReference>
<dbReference type="EMBL" id="LR812090">
    <property type="protein sequence ID" value="CAB9493861.1"/>
    <property type="molecule type" value="Genomic_DNA"/>
</dbReference>
<organism evidence="1 2">
    <name type="scientific">Alteromonas macleodii</name>
    <name type="common">Pseudoalteromonas macleodii</name>
    <dbReference type="NCBI Taxonomy" id="28108"/>
    <lineage>
        <taxon>Bacteria</taxon>
        <taxon>Pseudomonadati</taxon>
        <taxon>Pseudomonadota</taxon>
        <taxon>Gammaproteobacteria</taxon>
        <taxon>Alteromonadales</taxon>
        <taxon>Alteromonadaceae</taxon>
        <taxon>Alteromonas/Salinimonas group</taxon>
        <taxon>Alteromonas</taxon>
    </lineage>
</organism>
<evidence type="ECO:0000313" key="2">
    <source>
        <dbReference type="Proteomes" id="UP000509458"/>
    </source>
</evidence>
<sequence length="646" mass="74369">MNKRLLIGIGVVLLGCGVIYVSSRYSSDANETTYSPVEEYNVTDSTTDNNTEEISHADTKNYSSCLTIINQQNQQKSNWARNSYPSWDGYVKEGIYSLNEVTLVVEHFLNSNFAESFRIKYLRSDAPTSLQTKDLNDRFFDAEPLAKEWGLSVMIKVPNPELKNFEHLTLLEKQTTLAENDVSVDDVAYFLIDKSTSDDSILMMFEALENPFAKVSYDRYATTSLLDYAIMGHRDNIVSFMLKRGFRPTQDEYLGSSMEWALSALTHGYHTDNRASAANIVLKLLDFNAAARFESQTYELVEGRFPRQFFRFDESEIQTLIIDYNLDLTSIGQRKNIRISENHPLIETLEKQLLASVQGSLNQTELNRIIKECNAHVTELNKRWQPREIHDVVSEVASRFDGDKKAIIGKLSGTDPVLLDYYLRKYRTPTEGVPVNQALIDRIDSSYTYFRKGKAQQGIDLILSEPVHKSQYEFVMYKLLMFQTGYSAIIQSPFWSGINDYNQLTFRRLLNSDFIENMSVLGVPIYEPDAYGKSLVYYAASKHDAELISYLFENNVQFSGSNEGQDPLHIALNIRKNTSSLMRIEKTVNELMRFKPTIDKFHKSRMKLVKLYYPESYERLTALHPELRVNEDEAISLPETYLYTYF</sequence>
<name>A0A6T9Y372_ALTMA</name>
<dbReference type="SUPFAM" id="SSF48403">
    <property type="entry name" value="Ankyrin repeat"/>
    <property type="match status" value="1"/>
</dbReference>